<keyword evidence="11" id="KW-0520">NAD</keyword>
<dbReference type="AlphaFoldDB" id="A0A9E8YCS0"/>
<comment type="catalytic activity">
    <reaction evidence="15">
        <text>a ubiquinone + NADH + 5 H(+)(in) = a ubiquinol + NAD(+) + 4 H(+)(out)</text>
        <dbReference type="Rhea" id="RHEA:29091"/>
        <dbReference type="Rhea" id="RHEA-COMP:9565"/>
        <dbReference type="Rhea" id="RHEA-COMP:9566"/>
        <dbReference type="ChEBI" id="CHEBI:15378"/>
        <dbReference type="ChEBI" id="CHEBI:16389"/>
        <dbReference type="ChEBI" id="CHEBI:17976"/>
        <dbReference type="ChEBI" id="CHEBI:57540"/>
        <dbReference type="ChEBI" id="CHEBI:57945"/>
        <dbReference type="EC" id="7.1.1.2"/>
    </reaction>
</comment>
<evidence type="ECO:0000313" key="17">
    <source>
        <dbReference type="EMBL" id="WAJ48478.1"/>
    </source>
</evidence>
<keyword evidence="5" id="KW-0813">Transport</keyword>
<evidence type="ECO:0000256" key="12">
    <source>
        <dbReference type="ARBA" id="ARBA00023128"/>
    </source>
</evidence>
<evidence type="ECO:0000256" key="6">
    <source>
        <dbReference type="ARBA" id="ARBA00022660"/>
    </source>
</evidence>
<proteinExistence type="inferred from homology"/>
<keyword evidence="13 16" id="KW-0472">Membrane</keyword>
<feature type="transmembrane region" description="Helical" evidence="16">
    <location>
        <begin position="81"/>
        <end position="99"/>
    </location>
</feature>
<keyword evidence="6" id="KW-0679">Respiratory chain</keyword>
<evidence type="ECO:0000256" key="14">
    <source>
        <dbReference type="ARBA" id="ARBA00031019"/>
    </source>
</evidence>
<dbReference type="GO" id="GO:0008137">
    <property type="term" value="F:NADH dehydrogenase (ubiquinone) activity"/>
    <property type="evidence" value="ECO:0007669"/>
    <property type="project" value="UniProtKB-EC"/>
</dbReference>
<dbReference type="EMBL" id="OP562891">
    <property type="protein sequence ID" value="WAJ48478.1"/>
    <property type="molecule type" value="Genomic_DNA"/>
</dbReference>
<evidence type="ECO:0000256" key="10">
    <source>
        <dbReference type="ARBA" id="ARBA00022989"/>
    </source>
</evidence>
<feature type="transmembrane region" description="Helical" evidence="16">
    <location>
        <begin position="130"/>
        <end position="155"/>
    </location>
</feature>
<reference evidence="17" key="1">
    <citation type="submission" date="2022-09" db="EMBL/GenBank/DDBJ databases">
        <authorList>
            <person name="Selvaraj P."/>
            <person name="John J.S."/>
            <person name="AbdulAzeez S."/>
            <person name="Borgio J.F."/>
        </authorList>
    </citation>
    <scope>NUCLEOTIDE SEQUENCE</scope>
</reference>
<evidence type="ECO:0000256" key="11">
    <source>
        <dbReference type="ARBA" id="ARBA00023027"/>
    </source>
</evidence>
<evidence type="ECO:0000256" key="15">
    <source>
        <dbReference type="ARBA" id="ARBA00049551"/>
    </source>
</evidence>
<protein>
    <recommendedName>
        <fullName evidence="4">NADH-ubiquinone oxidoreductase chain 6</fullName>
        <ecNumber evidence="3">7.1.1.2</ecNumber>
    </recommendedName>
    <alternativeName>
        <fullName evidence="14">NADH dehydrogenase subunit 6</fullName>
    </alternativeName>
</protein>
<accession>A0A9E8YCS0</accession>
<evidence type="ECO:0000256" key="13">
    <source>
        <dbReference type="ARBA" id="ARBA00023136"/>
    </source>
</evidence>
<dbReference type="PANTHER" id="PTHR11435">
    <property type="entry name" value="NADH UBIQUINONE OXIDOREDUCTASE SUBUNIT ND6"/>
    <property type="match status" value="1"/>
</dbReference>
<dbReference type="EC" id="7.1.1.2" evidence="3"/>
<gene>
    <name evidence="17" type="primary">nad6</name>
</gene>
<dbReference type="InterPro" id="IPR050269">
    <property type="entry name" value="ComplexI_Subunit6"/>
</dbReference>
<keyword evidence="10 16" id="KW-1133">Transmembrane helix</keyword>
<evidence type="ECO:0000256" key="7">
    <source>
        <dbReference type="ARBA" id="ARBA00022692"/>
    </source>
</evidence>
<keyword evidence="7 16" id="KW-0812">Transmembrane</keyword>
<keyword evidence="12 17" id="KW-0496">Mitochondrion</keyword>
<evidence type="ECO:0000256" key="5">
    <source>
        <dbReference type="ARBA" id="ARBA00022448"/>
    </source>
</evidence>
<keyword evidence="8" id="KW-1278">Translocase</keyword>
<feature type="transmembrane region" description="Helical" evidence="16">
    <location>
        <begin position="48"/>
        <end position="69"/>
    </location>
</feature>
<evidence type="ECO:0000256" key="9">
    <source>
        <dbReference type="ARBA" id="ARBA00022982"/>
    </source>
</evidence>
<comment type="similarity">
    <text evidence="2">Belongs to the complex I subunit 6 family.</text>
</comment>
<dbReference type="GO" id="GO:0031966">
    <property type="term" value="C:mitochondrial membrane"/>
    <property type="evidence" value="ECO:0007669"/>
    <property type="project" value="UniProtKB-SubCell"/>
</dbReference>
<name>A0A9E8YCS0_9HEMI</name>
<evidence type="ECO:0000256" key="3">
    <source>
        <dbReference type="ARBA" id="ARBA00012944"/>
    </source>
</evidence>
<evidence type="ECO:0000256" key="2">
    <source>
        <dbReference type="ARBA" id="ARBA00005698"/>
    </source>
</evidence>
<geneLocation type="mitochondrion" evidence="17"/>
<feature type="transmembrane region" description="Helical" evidence="16">
    <location>
        <begin position="21"/>
        <end position="42"/>
    </location>
</feature>
<evidence type="ECO:0000256" key="16">
    <source>
        <dbReference type="SAM" id="Phobius"/>
    </source>
</evidence>
<evidence type="ECO:0000256" key="4">
    <source>
        <dbReference type="ARBA" id="ARBA00021095"/>
    </source>
</evidence>
<dbReference type="PANTHER" id="PTHR11435:SF1">
    <property type="entry name" value="NADH-UBIQUINONE OXIDOREDUCTASE CHAIN 6"/>
    <property type="match status" value="1"/>
</dbReference>
<organism evidence="17">
    <name type="scientific">Polididus armatissimus</name>
    <dbReference type="NCBI Taxonomy" id="1524522"/>
    <lineage>
        <taxon>Eukaryota</taxon>
        <taxon>Metazoa</taxon>
        <taxon>Ecdysozoa</taxon>
        <taxon>Arthropoda</taxon>
        <taxon>Hexapoda</taxon>
        <taxon>Insecta</taxon>
        <taxon>Pterygota</taxon>
        <taxon>Neoptera</taxon>
        <taxon>Paraneoptera</taxon>
        <taxon>Hemiptera</taxon>
        <taxon>Heteroptera</taxon>
        <taxon>Panheteroptera</taxon>
        <taxon>Cimicomorpha</taxon>
        <taxon>Reduviidae</taxon>
        <taxon>Harpactorinae</taxon>
        <taxon>Harpactorini</taxon>
        <taxon>Polididus</taxon>
    </lineage>
</organism>
<comment type="subcellular location">
    <subcellularLocation>
        <location evidence="1">Mitochondrion membrane</location>
        <topology evidence="1">Multi-pass membrane protein</topology>
    </subcellularLocation>
</comment>
<evidence type="ECO:0000256" key="1">
    <source>
        <dbReference type="ARBA" id="ARBA00004225"/>
    </source>
</evidence>
<keyword evidence="9" id="KW-0249">Electron transport</keyword>
<sequence>MTFMIISITISIMFMFLKHPLSMGLMLILQTLMIAIITGMMINTFWFSYILIISILSGALVLFVYMASVASNEKFFTSSSMTMFMLIMLVISFIMNFLVDQLSIVKMWSTSKMLENEQLTSLVKLFNMEYMFLTISIVIYLFITMIVVSNIVNVFEGPLRMKS</sequence>
<evidence type="ECO:0000256" key="8">
    <source>
        <dbReference type="ARBA" id="ARBA00022967"/>
    </source>
</evidence>